<dbReference type="SUPFAM" id="SSF49777">
    <property type="entry name" value="PEBP-like"/>
    <property type="match status" value="1"/>
</dbReference>
<dbReference type="PANTHER" id="PTHR30289">
    <property type="entry name" value="UNCHARACTERIZED PROTEIN YBCL-RELATED"/>
    <property type="match status" value="1"/>
</dbReference>
<evidence type="ECO:0000313" key="2">
    <source>
        <dbReference type="EMBL" id="TIH38245.1"/>
    </source>
</evidence>
<dbReference type="Gene3D" id="3.90.280.10">
    <property type="entry name" value="PEBP-like"/>
    <property type="match status" value="1"/>
</dbReference>
<proteinExistence type="inferred from homology"/>
<organism evidence="2 3">
    <name type="scientific">Subtercola vilae</name>
    <dbReference type="NCBI Taxonomy" id="2056433"/>
    <lineage>
        <taxon>Bacteria</taxon>
        <taxon>Bacillati</taxon>
        <taxon>Actinomycetota</taxon>
        <taxon>Actinomycetes</taxon>
        <taxon>Micrococcales</taxon>
        <taxon>Microbacteriaceae</taxon>
        <taxon>Subtercola</taxon>
    </lineage>
</organism>
<dbReference type="OrthoDB" id="9797506at2"/>
<dbReference type="Pfam" id="PF01161">
    <property type="entry name" value="PBP"/>
    <property type="match status" value="1"/>
</dbReference>
<gene>
    <name evidence="2" type="ORF">D4765_06550</name>
</gene>
<accession>A0A4T2C1X4</accession>
<comment type="similarity">
    <text evidence="1">Belongs to the UPF0098 family.</text>
</comment>
<keyword evidence="3" id="KW-1185">Reference proteome</keyword>
<dbReference type="CDD" id="cd00865">
    <property type="entry name" value="PEBP_bact_arch"/>
    <property type="match status" value="1"/>
</dbReference>
<dbReference type="InterPro" id="IPR008914">
    <property type="entry name" value="PEBP"/>
</dbReference>
<name>A0A4T2C1X4_9MICO</name>
<evidence type="ECO:0000313" key="3">
    <source>
        <dbReference type="Proteomes" id="UP000306192"/>
    </source>
</evidence>
<dbReference type="PANTHER" id="PTHR30289:SF1">
    <property type="entry name" value="PEBP (PHOSPHATIDYLETHANOLAMINE-BINDING PROTEIN) FAMILY PROTEIN"/>
    <property type="match status" value="1"/>
</dbReference>
<dbReference type="InterPro" id="IPR036610">
    <property type="entry name" value="PEBP-like_sf"/>
</dbReference>
<comment type="caution">
    <text evidence="2">The sequence shown here is derived from an EMBL/GenBank/DDBJ whole genome shotgun (WGS) entry which is preliminary data.</text>
</comment>
<dbReference type="RefSeq" id="WP_136641489.1">
    <property type="nucleotide sequence ID" value="NZ_QYRT01000009.1"/>
</dbReference>
<dbReference type="EMBL" id="QYRT01000009">
    <property type="protein sequence ID" value="TIH38245.1"/>
    <property type="molecule type" value="Genomic_DNA"/>
</dbReference>
<dbReference type="AlphaFoldDB" id="A0A4T2C1X4"/>
<dbReference type="Proteomes" id="UP000306192">
    <property type="component" value="Unassembled WGS sequence"/>
</dbReference>
<sequence length="188" mass="19966">MVKLPKPGRLIRRVRAGSYMLAWGTLAPEAPTTIVMSSPDFAEGAAIPALHAGDGAGDNVSPALVWSGLPAGTKQLLLVVEDPDVPLPRPVIHLLARLDPSRTSVARGELNLEAENTGIVLHPGSFNRVGYAGPHPIEAHGPHRYVFQLFALSKPLPLPATARLESVAAAAYGLILARGRTWGTFERP</sequence>
<dbReference type="InterPro" id="IPR005247">
    <property type="entry name" value="YbhB_YbcL/LppC-like"/>
</dbReference>
<reference evidence="2 3" key="1">
    <citation type="journal article" date="2019" name="Microorganisms">
        <title>Systematic Affiliation and Genome Analysis of Subtercola vilae DB165(T) with Particular Emphasis on Cold Adaptation of an Isolate from a High-Altitude Cold Volcano Lake.</title>
        <authorList>
            <person name="Villalobos A.S."/>
            <person name="Wiese J."/>
            <person name="Imhoff J.F."/>
            <person name="Dorador C."/>
            <person name="Keller A."/>
            <person name="Hentschel U."/>
        </authorList>
    </citation>
    <scope>NUCLEOTIDE SEQUENCE [LARGE SCALE GENOMIC DNA]</scope>
    <source>
        <strain evidence="2 3">DB165</strain>
    </source>
</reference>
<protein>
    <submittedName>
        <fullName evidence="2">YbhB/YbcL family Raf kinase inhibitor-like protein</fullName>
    </submittedName>
</protein>
<evidence type="ECO:0000256" key="1">
    <source>
        <dbReference type="ARBA" id="ARBA00007120"/>
    </source>
</evidence>